<dbReference type="GO" id="GO:0016740">
    <property type="term" value="F:transferase activity"/>
    <property type="evidence" value="ECO:0007669"/>
    <property type="project" value="UniProtKB-KW"/>
</dbReference>
<dbReference type="InterPro" id="IPR004839">
    <property type="entry name" value="Aminotransferase_I/II_large"/>
</dbReference>
<dbReference type="GO" id="GO:0009102">
    <property type="term" value="P:biotin biosynthetic process"/>
    <property type="evidence" value="ECO:0007669"/>
    <property type="project" value="TreeGrafter"/>
</dbReference>
<dbReference type="InterPro" id="IPR015424">
    <property type="entry name" value="PyrdxlP-dep_Trfase"/>
</dbReference>
<reference evidence="6" key="1">
    <citation type="submission" date="2023-03" db="EMBL/GenBank/DDBJ databases">
        <title>Massive genome expansion in bonnet fungi (Mycena s.s.) driven by repeated elements and novel gene families across ecological guilds.</title>
        <authorList>
            <consortium name="Lawrence Berkeley National Laboratory"/>
            <person name="Harder C.B."/>
            <person name="Miyauchi S."/>
            <person name="Viragh M."/>
            <person name="Kuo A."/>
            <person name="Thoen E."/>
            <person name="Andreopoulos B."/>
            <person name="Lu D."/>
            <person name="Skrede I."/>
            <person name="Drula E."/>
            <person name="Henrissat B."/>
            <person name="Morin E."/>
            <person name="Kohler A."/>
            <person name="Barry K."/>
            <person name="LaButti K."/>
            <person name="Morin E."/>
            <person name="Salamov A."/>
            <person name="Lipzen A."/>
            <person name="Mereny Z."/>
            <person name="Hegedus B."/>
            <person name="Baldrian P."/>
            <person name="Stursova M."/>
            <person name="Weitz H."/>
            <person name="Taylor A."/>
            <person name="Grigoriev I.V."/>
            <person name="Nagy L.G."/>
            <person name="Martin F."/>
            <person name="Kauserud H."/>
        </authorList>
    </citation>
    <scope>NUCLEOTIDE SEQUENCE</scope>
    <source>
        <strain evidence="6">9284</strain>
    </source>
</reference>
<evidence type="ECO:0000313" key="6">
    <source>
        <dbReference type="EMBL" id="KAJ7624828.1"/>
    </source>
</evidence>
<evidence type="ECO:0000256" key="3">
    <source>
        <dbReference type="ARBA" id="ARBA00022679"/>
    </source>
</evidence>
<dbReference type="AlphaFoldDB" id="A0AAD7BLQ4"/>
<name>A0AAD7BLQ4_9AGAR</name>
<dbReference type="SUPFAM" id="SSF53383">
    <property type="entry name" value="PLP-dependent transferases"/>
    <property type="match status" value="1"/>
</dbReference>
<dbReference type="Pfam" id="PF00155">
    <property type="entry name" value="Aminotran_1_2"/>
    <property type="match status" value="1"/>
</dbReference>
<comment type="similarity">
    <text evidence="2">Belongs to the class-II pyridoxal-phosphate-dependent aminotransferase family. BioF subfamily.</text>
</comment>
<dbReference type="PANTHER" id="PTHR13693">
    <property type="entry name" value="CLASS II AMINOTRANSFERASE/8-AMINO-7-OXONONANOATE SYNTHASE"/>
    <property type="match status" value="1"/>
</dbReference>
<dbReference type="EMBL" id="JARKIF010000013">
    <property type="protein sequence ID" value="KAJ7624828.1"/>
    <property type="molecule type" value="Genomic_DNA"/>
</dbReference>
<dbReference type="InterPro" id="IPR015421">
    <property type="entry name" value="PyrdxlP-dep_Trfase_major"/>
</dbReference>
<dbReference type="InterPro" id="IPR015422">
    <property type="entry name" value="PyrdxlP-dep_Trfase_small"/>
</dbReference>
<dbReference type="Gene3D" id="3.90.1150.10">
    <property type="entry name" value="Aspartate Aminotransferase, domain 1"/>
    <property type="match status" value="1"/>
</dbReference>
<dbReference type="InterPro" id="IPR050087">
    <property type="entry name" value="AON_synthase_class-II"/>
</dbReference>
<accession>A0AAD7BLQ4</accession>
<dbReference type="Gene3D" id="3.40.640.10">
    <property type="entry name" value="Type I PLP-dependent aspartate aminotransferase-like (Major domain)"/>
    <property type="match status" value="1"/>
</dbReference>
<evidence type="ECO:0000256" key="4">
    <source>
        <dbReference type="ARBA" id="ARBA00022898"/>
    </source>
</evidence>
<keyword evidence="4" id="KW-0663">Pyridoxal phosphate</keyword>
<proteinExistence type="inferred from homology"/>
<evidence type="ECO:0000256" key="2">
    <source>
        <dbReference type="ARBA" id="ARBA00010008"/>
    </source>
</evidence>
<evidence type="ECO:0000313" key="7">
    <source>
        <dbReference type="Proteomes" id="UP001221142"/>
    </source>
</evidence>
<evidence type="ECO:0000256" key="1">
    <source>
        <dbReference type="ARBA" id="ARBA00001933"/>
    </source>
</evidence>
<protein>
    <submittedName>
        <fullName evidence="6">Pyridoxal phosphate-dependent transferase</fullName>
    </submittedName>
</protein>
<keyword evidence="7" id="KW-1185">Reference proteome</keyword>
<dbReference type="GO" id="GO:0030170">
    <property type="term" value="F:pyridoxal phosphate binding"/>
    <property type="evidence" value="ECO:0007669"/>
    <property type="project" value="InterPro"/>
</dbReference>
<sequence length="437" mass="47628">MSESALALKLRTAVETRDKLGQLLKLPAPPSSADAQALDFTSNDYLSLARSPELRRLFLERVQTAPQIFGSGGSRLIINPQEHTALEARLAKFFNAPDALVVSSGFDANVAFFSHIPQRGDIIIHDEFIHASIYDGMRSSRAHLLVPFAHNNLTEFRRALRETVEGNPGVAEGTTSVFLVVESVYSMDGSIAPLQLMSDTLEEELPKGNGHLVVDEAHATGVYGPQGRGIVAMCGLEDKCLARLHTFGKALSSTGAVLLSNPLIRKYLAGHGRAFMFTTAPNHTTILSVDCAIDVLESSTGARLQAQLLDTSTYLTTMLRTRLADIPQHIICLPTDLYRPISNNVETLPVTTLPTAIISILTQGAWELSAYLAKRGIIAKPVVFPAVPKDKSRVRLSVNADKTREGADRLINAVIDWAREVEAVYMTSNSADRYARL</sequence>
<gene>
    <name evidence="6" type="ORF">FB45DRAFT_924290</name>
</gene>
<comment type="caution">
    <text evidence="6">The sequence shown here is derived from an EMBL/GenBank/DDBJ whole genome shotgun (WGS) entry which is preliminary data.</text>
</comment>
<dbReference type="Proteomes" id="UP001221142">
    <property type="component" value="Unassembled WGS sequence"/>
</dbReference>
<dbReference type="PANTHER" id="PTHR13693:SF77">
    <property type="entry name" value="8-AMINO-7-OXONONANOATE SYNTHASE"/>
    <property type="match status" value="1"/>
</dbReference>
<evidence type="ECO:0000259" key="5">
    <source>
        <dbReference type="Pfam" id="PF00155"/>
    </source>
</evidence>
<organism evidence="6 7">
    <name type="scientific">Roridomyces roridus</name>
    <dbReference type="NCBI Taxonomy" id="1738132"/>
    <lineage>
        <taxon>Eukaryota</taxon>
        <taxon>Fungi</taxon>
        <taxon>Dikarya</taxon>
        <taxon>Basidiomycota</taxon>
        <taxon>Agaricomycotina</taxon>
        <taxon>Agaricomycetes</taxon>
        <taxon>Agaricomycetidae</taxon>
        <taxon>Agaricales</taxon>
        <taxon>Marasmiineae</taxon>
        <taxon>Mycenaceae</taxon>
        <taxon>Roridomyces</taxon>
    </lineage>
</organism>
<feature type="domain" description="Aminotransferase class I/classII large" evidence="5">
    <location>
        <begin position="38"/>
        <end position="413"/>
    </location>
</feature>
<comment type="cofactor">
    <cofactor evidence="1">
        <name>pyridoxal 5'-phosphate</name>
        <dbReference type="ChEBI" id="CHEBI:597326"/>
    </cofactor>
</comment>
<keyword evidence="3 6" id="KW-0808">Transferase</keyword>